<evidence type="ECO:0000313" key="2">
    <source>
        <dbReference type="Proteomes" id="UP001295444"/>
    </source>
</evidence>
<reference evidence="1" key="1">
    <citation type="submission" date="2022-03" db="EMBL/GenBank/DDBJ databases">
        <authorList>
            <person name="Alioto T."/>
            <person name="Alioto T."/>
            <person name="Gomez Garrido J."/>
        </authorList>
    </citation>
    <scope>NUCLEOTIDE SEQUENCE</scope>
</reference>
<dbReference type="AlphaFoldDB" id="A0AAD1SEJ5"/>
<sequence length="156" mass="17866">MGDTLHILTKLTEVRNFLANEIYNSTKEVKAEIQAALEDKMVQVIRAHNTEAVMKYARNKELTYQDAAINLYQDLSPTTLQRRRNWRPLALLLQEKEIRYTGATYTLLPGADPKKFLRSIQVEPPPGFTLTQETLPELNTLPAEWTTTKDTAGRHI</sequence>
<keyword evidence="2" id="KW-1185">Reference proteome</keyword>
<proteinExistence type="predicted"/>
<dbReference type="Proteomes" id="UP001295444">
    <property type="component" value="Chromosome 06"/>
</dbReference>
<protein>
    <submittedName>
        <fullName evidence="1">Uncharacterized protein</fullName>
    </submittedName>
</protein>
<dbReference type="InterPro" id="IPR042566">
    <property type="entry name" value="L1_C"/>
</dbReference>
<dbReference type="EMBL" id="OW240917">
    <property type="protein sequence ID" value="CAH2300011.1"/>
    <property type="molecule type" value="Genomic_DNA"/>
</dbReference>
<gene>
    <name evidence="1" type="ORF">PECUL_23A022625</name>
</gene>
<dbReference type="Gene3D" id="3.30.250.20">
    <property type="entry name" value="L1 transposable element, C-terminal domain"/>
    <property type="match status" value="1"/>
</dbReference>
<evidence type="ECO:0000313" key="1">
    <source>
        <dbReference type="EMBL" id="CAH2300011.1"/>
    </source>
</evidence>
<accession>A0AAD1SEJ5</accession>
<organism evidence="1 2">
    <name type="scientific">Pelobates cultripes</name>
    <name type="common">Western spadefoot toad</name>
    <dbReference type="NCBI Taxonomy" id="61616"/>
    <lineage>
        <taxon>Eukaryota</taxon>
        <taxon>Metazoa</taxon>
        <taxon>Chordata</taxon>
        <taxon>Craniata</taxon>
        <taxon>Vertebrata</taxon>
        <taxon>Euteleostomi</taxon>
        <taxon>Amphibia</taxon>
        <taxon>Batrachia</taxon>
        <taxon>Anura</taxon>
        <taxon>Pelobatoidea</taxon>
        <taxon>Pelobatidae</taxon>
        <taxon>Pelobates</taxon>
    </lineage>
</organism>
<name>A0AAD1SEJ5_PELCU</name>